<name>A0ACC2VBZ0_9TREE</name>
<accession>A0ACC2VBZ0</accession>
<keyword evidence="2" id="KW-1185">Reference proteome</keyword>
<evidence type="ECO:0000313" key="2">
    <source>
        <dbReference type="Proteomes" id="UP001227268"/>
    </source>
</evidence>
<evidence type="ECO:0000313" key="1">
    <source>
        <dbReference type="EMBL" id="KAJ9096817.1"/>
    </source>
</evidence>
<comment type="caution">
    <text evidence="1">The sequence shown here is derived from an EMBL/GenBank/DDBJ whole genome shotgun (WGS) entry which is preliminary data.</text>
</comment>
<proteinExistence type="predicted"/>
<gene>
    <name evidence="1" type="ORF">QFC21_005088</name>
</gene>
<dbReference type="EMBL" id="JASBWT010000018">
    <property type="protein sequence ID" value="KAJ9096817.1"/>
    <property type="molecule type" value="Genomic_DNA"/>
</dbReference>
<reference evidence="1" key="1">
    <citation type="submission" date="2023-04" db="EMBL/GenBank/DDBJ databases">
        <title>Draft Genome sequencing of Naganishia species isolated from polar environments using Oxford Nanopore Technology.</title>
        <authorList>
            <person name="Leo P."/>
            <person name="Venkateswaran K."/>
        </authorList>
    </citation>
    <scope>NUCLEOTIDE SEQUENCE</scope>
    <source>
        <strain evidence="1">MNA-CCFEE 5423</strain>
    </source>
</reference>
<organism evidence="1 2">
    <name type="scientific">Naganishia friedmannii</name>
    <dbReference type="NCBI Taxonomy" id="89922"/>
    <lineage>
        <taxon>Eukaryota</taxon>
        <taxon>Fungi</taxon>
        <taxon>Dikarya</taxon>
        <taxon>Basidiomycota</taxon>
        <taxon>Agaricomycotina</taxon>
        <taxon>Tremellomycetes</taxon>
        <taxon>Filobasidiales</taxon>
        <taxon>Filobasidiaceae</taxon>
        <taxon>Naganishia</taxon>
    </lineage>
</organism>
<protein>
    <submittedName>
        <fullName evidence="1">Uncharacterized protein</fullName>
    </submittedName>
</protein>
<dbReference type="Proteomes" id="UP001227268">
    <property type="component" value="Unassembled WGS sequence"/>
</dbReference>
<sequence length="113" mass="12674">MDRFRENPTEILSFGAATLAVEVRTPTEEQKMIIQKYASFMHSYLGRGVFYLLVGILMLNYYTLLYISGSVVAACGLVYIGLHFMPMVEPPSTMRPPPPSADIESEPVWQAPN</sequence>